<proteinExistence type="predicted"/>
<keyword evidence="2" id="KW-0560">Oxidoreductase</keyword>
<name>A0ABW1UL93_9LACO</name>
<dbReference type="PANTHER" id="PTHR30543">
    <property type="entry name" value="CHROMATE REDUCTASE"/>
    <property type="match status" value="1"/>
</dbReference>
<gene>
    <name evidence="2" type="ORF">ACFQH1_10980</name>
</gene>
<evidence type="ECO:0000313" key="2">
    <source>
        <dbReference type="EMBL" id="MFC6295725.1"/>
    </source>
</evidence>
<comment type="caution">
    <text evidence="2">The sequence shown here is derived from an EMBL/GenBank/DDBJ whole genome shotgun (WGS) entry which is preliminary data.</text>
</comment>
<evidence type="ECO:0000259" key="1">
    <source>
        <dbReference type="Pfam" id="PF03358"/>
    </source>
</evidence>
<feature type="domain" description="NADPH-dependent FMN reductase-like" evidence="1">
    <location>
        <begin position="1"/>
        <end position="144"/>
    </location>
</feature>
<dbReference type="InterPro" id="IPR029039">
    <property type="entry name" value="Flavoprotein-like_sf"/>
</dbReference>
<dbReference type="SUPFAM" id="SSF52218">
    <property type="entry name" value="Flavoproteins"/>
    <property type="match status" value="1"/>
</dbReference>
<dbReference type="EC" id="1.-.-.-" evidence="2"/>
<dbReference type="Proteomes" id="UP001596227">
    <property type="component" value="Unassembled WGS sequence"/>
</dbReference>
<reference evidence="3" key="1">
    <citation type="journal article" date="2019" name="Int. J. Syst. Evol. Microbiol.">
        <title>The Global Catalogue of Microorganisms (GCM) 10K type strain sequencing project: providing services to taxonomists for standard genome sequencing and annotation.</title>
        <authorList>
            <consortium name="The Broad Institute Genomics Platform"/>
            <consortium name="The Broad Institute Genome Sequencing Center for Infectious Disease"/>
            <person name="Wu L."/>
            <person name="Ma J."/>
        </authorList>
    </citation>
    <scope>NUCLEOTIDE SEQUENCE [LARGE SCALE GENOMIC DNA]</scope>
    <source>
        <strain evidence="3">CCM 8934</strain>
    </source>
</reference>
<dbReference type="Gene3D" id="3.40.50.360">
    <property type="match status" value="1"/>
</dbReference>
<dbReference type="GO" id="GO:0016491">
    <property type="term" value="F:oxidoreductase activity"/>
    <property type="evidence" value="ECO:0007669"/>
    <property type="project" value="UniProtKB-KW"/>
</dbReference>
<dbReference type="EMBL" id="JBHSSB010000031">
    <property type="protein sequence ID" value="MFC6295725.1"/>
    <property type="molecule type" value="Genomic_DNA"/>
</dbReference>
<dbReference type="PANTHER" id="PTHR30543:SF21">
    <property type="entry name" value="NAD(P)H-DEPENDENT FMN REDUCTASE LOT6"/>
    <property type="match status" value="1"/>
</dbReference>
<evidence type="ECO:0000313" key="3">
    <source>
        <dbReference type="Proteomes" id="UP001596227"/>
    </source>
</evidence>
<dbReference type="RefSeq" id="WP_137607612.1">
    <property type="nucleotide sequence ID" value="NZ_BJDH01000006.1"/>
</dbReference>
<sequence length="186" mass="20577">MKIVALVGSIRHASYNQKLAEYVKNRYADQMDVTIPSLRELPYYDQDIELTAPDNVKAFKQLVLDADGVIFVTPEYNHSISGVLENAIDWLSRVEHPLKGKPVMILGATMGPLGTVRAQGHLRQILDSPGVAALAMPGDEFLMGLVQNKIDAAGNITDQPTVDWLDHCTQDYLKFVQQVAKNTVSE</sequence>
<accession>A0ABW1UL93</accession>
<dbReference type="InterPro" id="IPR050712">
    <property type="entry name" value="NAD(P)H-dep_reductase"/>
</dbReference>
<dbReference type="InterPro" id="IPR005025">
    <property type="entry name" value="FMN_Rdtase-like_dom"/>
</dbReference>
<keyword evidence="3" id="KW-1185">Reference proteome</keyword>
<organism evidence="2 3">
    <name type="scientific">Lactiplantibacillus daoliensis</name>
    <dbReference type="NCBI Taxonomy" id="2559916"/>
    <lineage>
        <taxon>Bacteria</taxon>
        <taxon>Bacillati</taxon>
        <taxon>Bacillota</taxon>
        <taxon>Bacilli</taxon>
        <taxon>Lactobacillales</taxon>
        <taxon>Lactobacillaceae</taxon>
        <taxon>Lactiplantibacillus</taxon>
    </lineage>
</organism>
<dbReference type="Pfam" id="PF03358">
    <property type="entry name" value="FMN_red"/>
    <property type="match status" value="1"/>
</dbReference>
<protein>
    <submittedName>
        <fullName evidence="2">NADPH-dependent FMN reductase</fullName>
        <ecNumber evidence="2">1.-.-.-</ecNumber>
    </submittedName>
</protein>